<dbReference type="InterPro" id="IPR036706">
    <property type="entry name" value="VOMI_sf"/>
</dbReference>
<evidence type="ECO:0000313" key="2">
    <source>
        <dbReference type="EMBL" id="KAF4098997.1"/>
    </source>
</evidence>
<dbReference type="InterPro" id="IPR005515">
    <property type="entry name" value="VOMI"/>
</dbReference>
<dbReference type="OrthoDB" id="6344411at2759"/>
<dbReference type="GO" id="GO:0005615">
    <property type="term" value="C:extracellular space"/>
    <property type="evidence" value="ECO:0007669"/>
    <property type="project" value="TreeGrafter"/>
</dbReference>
<dbReference type="EMBL" id="JAAMOB010000021">
    <property type="protein sequence ID" value="KAF4098997.1"/>
    <property type="molecule type" value="Genomic_DNA"/>
</dbReference>
<dbReference type="SUPFAM" id="SSF51092">
    <property type="entry name" value="Vitelline membrane outer protein-I (VMO-I)"/>
    <property type="match status" value="1"/>
</dbReference>
<gene>
    <name evidence="2" type="ORF">G5714_021027</name>
</gene>
<dbReference type="Pfam" id="PF03762">
    <property type="entry name" value="VOMI"/>
    <property type="match status" value="1"/>
</dbReference>
<evidence type="ECO:0000313" key="3">
    <source>
        <dbReference type="Proteomes" id="UP000579812"/>
    </source>
</evidence>
<dbReference type="PANTHER" id="PTHR18841">
    <property type="entry name" value="VITELLINE MEMBRANE OUTER LAYER PROTEIN I-RELATED"/>
    <property type="match status" value="1"/>
</dbReference>
<name>A0A7J6BVI7_9TELE</name>
<sequence length="209" mass="23371">MHHFISIMFSLLAFIGLQVSVQSAGRRSERSIDRSFISLLRVQNGMKFGSWGDREFCPRGTYAAGFSLKVEERTYGFWDNTALNGIRLHCVTQFKDSNSSEEDSSIQSNTGSWGEWTDIKWCPSGFLKAFQLRVEPYRAFKDDTAANNIRFNCSGGAFLQGDGMDRGDWGDWSTACQGRGICGIVTKIEEEQGMGDDTSLNDAMMICCD</sequence>
<keyword evidence="3" id="KW-1185">Reference proteome</keyword>
<organism evidence="2 3">
    <name type="scientific">Onychostoma macrolepis</name>
    <dbReference type="NCBI Taxonomy" id="369639"/>
    <lineage>
        <taxon>Eukaryota</taxon>
        <taxon>Metazoa</taxon>
        <taxon>Chordata</taxon>
        <taxon>Craniata</taxon>
        <taxon>Vertebrata</taxon>
        <taxon>Euteleostomi</taxon>
        <taxon>Actinopterygii</taxon>
        <taxon>Neopterygii</taxon>
        <taxon>Teleostei</taxon>
        <taxon>Ostariophysi</taxon>
        <taxon>Cypriniformes</taxon>
        <taxon>Cyprinidae</taxon>
        <taxon>Acrossocheilinae</taxon>
        <taxon>Onychostoma</taxon>
    </lineage>
</organism>
<dbReference type="Gene3D" id="2.100.10.20">
    <property type="entry name" value="Vitelline membrane outer layer protein I (VOMI)"/>
    <property type="match status" value="1"/>
</dbReference>
<feature type="chain" id="PRO_5029668128" description="Vitelline membrane outer layer protein 1 homolog" evidence="1">
    <location>
        <begin position="24"/>
        <end position="209"/>
    </location>
</feature>
<evidence type="ECO:0008006" key="4">
    <source>
        <dbReference type="Google" id="ProtNLM"/>
    </source>
</evidence>
<proteinExistence type="predicted"/>
<dbReference type="Proteomes" id="UP000579812">
    <property type="component" value="Unassembled WGS sequence"/>
</dbReference>
<protein>
    <recommendedName>
        <fullName evidence="4">Vitelline membrane outer layer protein 1 homolog</fullName>
    </recommendedName>
</protein>
<reference evidence="2 3" key="1">
    <citation type="submission" date="2020-04" db="EMBL/GenBank/DDBJ databases">
        <title>Chromosome-level genome assembly of a cyprinid fish Onychostoma macrolepis by integration of Nanopore Sequencing, Bionano and Hi-C technology.</title>
        <authorList>
            <person name="Wang D."/>
        </authorList>
    </citation>
    <scope>NUCLEOTIDE SEQUENCE [LARGE SCALE GENOMIC DNA]</scope>
    <source>
        <strain evidence="2">SWU-2019</strain>
        <tissue evidence="2">Muscle</tissue>
    </source>
</reference>
<dbReference type="AlphaFoldDB" id="A0A7J6BVI7"/>
<accession>A0A7J6BVI7</accession>
<dbReference type="PANTHER" id="PTHR18841:SF0">
    <property type="entry name" value="VITELLINE MEMBRANE OUTER LAYER 1 HOMOLOG A-RELATED"/>
    <property type="match status" value="1"/>
</dbReference>
<comment type="caution">
    <text evidence="2">The sequence shown here is derived from an EMBL/GenBank/DDBJ whole genome shotgun (WGS) entry which is preliminary data.</text>
</comment>
<feature type="signal peptide" evidence="1">
    <location>
        <begin position="1"/>
        <end position="23"/>
    </location>
</feature>
<keyword evidence="1" id="KW-0732">Signal</keyword>
<evidence type="ECO:0000256" key="1">
    <source>
        <dbReference type="SAM" id="SignalP"/>
    </source>
</evidence>